<dbReference type="PRINTS" id="PR00368">
    <property type="entry name" value="FADPNR"/>
</dbReference>
<dbReference type="InterPro" id="IPR036188">
    <property type="entry name" value="FAD/NAD-bd_sf"/>
</dbReference>
<dbReference type="Gene3D" id="3.50.50.60">
    <property type="entry name" value="FAD/NAD(P)-binding domain"/>
    <property type="match status" value="1"/>
</dbReference>
<keyword evidence="7" id="KW-1185">Reference proteome</keyword>
<keyword evidence="3" id="KW-0274">FAD</keyword>
<organism evidence="6 7">
    <name type="scientific">Paramylibacter kogurei</name>
    <dbReference type="NCBI Taxonomy" id="1889778"/>
    <lineage>
        <taxon>Bacteria</taxon>
        <taxon>Pseudomonadati</taxon>
        <taxon>Pseudomonadota</taxon>
        <taxon>Alphaproteobacteria</taxon>
        <taxon>Rhodobacterales</taxon>
        <taxon>Paracoccaceae</taxon>
        <taxon>Paramylibacter</taxon>
    </lineage>
</organism>
<dbReference type="SUPFAM" id="SSF160996">
    <property type="entry name" value="HI0933 insert domain-like"/>
    <property type="match status" value="1"/>
</dbReference>
<reference evidence="6 7" key="1">
    <citation type="submission" date="2016-08" db="EMBL/GenBank/DDBJ databases">
        <title>Draft genome of Amylibacter sp. strain 4G11.</title>
        <authorList>
            <person name="Wong S.-K."/>
            <person name="Hamasaki K."/>
            <person name="Yoshizawa S."/>
        </authorList>
    </citation>
    <scope>NUCLEOTIDE SEQUENCE [LARGE SCALE GENOMIC DNA]</scope>
    <source>
        <strain evidence="6 7">4G11</strain>
    </source>
</reference>
<dbReference type="InterPro" id="IPR023166">
    <property type="entry name" value="BaiN-like_dom_sf"/>
</dbReference>
<dbReference type="PRINTS" id="PR00411">
    <property type="entry name" value="PNDRDTASEI"/>
</dbReference>
<dbReference type="Proteomes" id="UP000231516">
    <property type="component" value="Unassembled WGS sequence"/>
</dbReference>
<evidence type="ECO:0000313" key="7">
    <source>
        <dbReference type="Proteomes" id="UP000231516"/>
    </source>
</evidence>
<dbReference type="PANTHER" id="PTHR42887">
    <property type="entry name" value="OS12G0638800 PROTEIN"/>
    <property type="match status" value="1"/>
</dbReference>
<evidence type="ECO:0000256" key="2">
    <source>
        <dbReference type="ARBA" id="ARBA00022630"/>
    </source>
</evidence>
<dbReference type="InterPro" id="IPR057661">
    <property type="entry name" value="RsdA/BaiN/AoA(So)_Rossmann"/>
</dbReference>
<name>A0A2G5K8Y7_9RHOB</name>
<dbReference type="NCBIfam" id="TIGR00275">
    <property type="entry name" value="aminoacetone oxidase family FAD-binding enzyme"/>
    <property type="match status" value="1"/>
</dbReference>
<dbReference type="AlphaFoldDB" id="A0A2G5K8Y7"/>
<dbReference type="InterPro" id="IPR055178">
    <property type="entry name" value="RsdA/BaiN/AoA(So)-like_dom"/>
</dbReference>
<dbReference type="InterPro" id="IPR004792">
    <property type="entry name" value="BaiN-like"/>
</dbReference>
<proteinExistence type="predicted"/>
<dbReference type="PANTHER" id="PTHR42887:SF2">
    <property type="entry name" value="OS12G0638800 PROTEIN"/>
    <property type="match status" value="1"/>
</dbReference>
<feature type="domain" description="RsdA/BaiN/AoA(So)-like Rossmann fold-like" evidence="4">
    <location>
        <begin position="5"/>
        <end position="389"/>
    </location>
</feature>
<feature type="domain" description="RsdA/BaiN/AoA(So)-like insert" evidence="5">
    <location>
        <begin position="187"/>
        <end position="336"/>
    </location>
</feature>
<dbReference type="Pfam" id="PF03486">
    <property type="entry name" value="HI0933_like"/>
    <property type="match status" value="1"/>
</dbReference>
<dbReference type="Pfam" id="PF22780">
    <property type="entry name" value="HI0933_like_1st"/>
    <property type="match status" value="1"/>
</dbReference>
<dbReference type="Gene3D" id="1.10.8.260">
    <property type="entry name" value="HI0933 insert domain-like"/>
    <property type="match status" value="1"/>
</dbReference>
<comment type="caution">
    <text evidence="6">The sequence shown here is derived from an EMBL/GenBank/DDBJ whole genome shotgun (WGS) entry which is preliminary data.</text>
</comment>
<accession>A0A2G5K8Y7</accession>
<dbReference type="SUPFAM" id="SSF51905">
    <property type="entry name" value="FAD/NAD(P)-binding domain"/>
    <property type="match status" value="1"/>
</dbReference>
<gene>
    <name evidence="6" type="ORF">BFP76_13550</name>
</gene>
<evidence type="ECO:0000259" key="4">
    <source>
        <dbReference type="Pfam" id="PF03486"/>
    </source>
</evidence>
<keyword evidence="2" id="KW-0285">Flavoprotein</keyword>
<dbReference type="Gene3D" id="2.40.30.10">
    <property type="entry name" value="Translation factors"/>
    <property type="match status" value="1"/>
</dbReference>
<evidence type="ECO:0000313" key="6">
    <source>
        <dbReference type="EMBL" id="PIB25998.1"/>
    </source>
</evidence>
<evidence type="ECO:0000256" key="1">
    <source>
        <dbReference type="ARBA" id="ARBA00001974"/>
    </source>
</evidence>
<protein>
    <recommendedName>
        <fullName evidence="8">Aminoacetone oxidase family FAD-binding enzyme</fullName>
    </recommendedName>
</protein>
<dbReference type="OrthoDB" id="9773233at2"/>
<dbReference type="EMBL" id="MDGM01000007">
    <property type="protein sequence ID" value="PIB25998.1"/>
    <property type="molecule type" value="Genomic_DNA"/>
</dbReference>
<evidence type="ECO:0008006" key="8">
    <source>
        <dbReference type="Google" id="ProtNLM"/>
    </source>
</evidence>
<sequence length="391" mass="42527">MKKVDVIIIGAGAAGMMCAIEAGRRRRSVLVLDHAKKAGEKIRISGGGRCNFTNMNIAPDRFLSQNQRFALSALKRYTQWDFIDRVARAHIPYHEKTLGQLFCDNSAQDIIDMLLNDMDAVGVYLELETSVVSVEKDDNFIVETSQGRVESQSLVVACGGKSIPKMGASGLGYKIAEQFGLNIVETRPALVPLTFAQQDLEPIKAMAGTSVFASVTCNNTTFDEGFLFTHRGLSGPSILQISSYWREGDALSVNLLPAYDVVEKLRDARATAGRVAPHTALAKHLPRTLAAYVAQQAGLTGNLADQSDERLAHLGRAVHQWQIKPVGSEGYRTAEVTLGGVDTDDLDAKTMQARDVDGLYFVGEVVDVTGWLGGYNFQWAWSSGWAAGQVV</sequence>
<comment type="cofactor">
    <cofactor evidence="1">
        <name>FAD</name>
        <dbReference type="ChEBI" id="CHEBI:57692"/>
    </cofactor>
</comment>
<evidence type="ECO:0000256" key="3">
    <source>
        <dbReference type="ARBA" id="ARBA00022827"/>
    </source>
</evidence>
<evidence type="ECO:0000259" key="5">
    <source>
        <dbReference type="Pfam" id="PF22780"/>
    </source>
</evidence>
<dbReference type="RefSeq" id="WP_099591745.1">
    <property type="nucleotide sequence ID" value="NZ_MDGM01000007.1"/>
</dbReference>